<feature type="region of interest" description="Disordered" evidence="1">
    <location>
        <begin position="91"/>
        <end position="135"/>
    </location>
</feature>
<gene>
    <name evidence="4" type="ORF">AMK59_4672</name>
</gene>
<keyword evidence="4" id="KW-0378">Hydrolase</keyword>
<feature type="compositionally biased region" description="Low complexity" evidence="1">
    <location>
        <begin position="165"/>
        <end position="175"/>
    </location>
</feature>
<feature type="domain" description="Alpha/beta hydrolase fold-3" evidence="3">
    <location>
        <begin position="226"/>
        <end position="287"/>
    </location>
</feature>
<dbReference type="GO" id="GO:0019433">
    <property type="term" value="P:triglyceride catabolic process"/>
    <property type="evidence" value="ECO:0007669"/>
    <property type="project" value="TreeGrafter"/>
</dbReference>
<reference evidence="4 5" key="1">
    <citation type="submission" date="2015-09" db="EMBL/GenBank/DDBJ databases">
        <title>Draft genome of the scarab beetle Oryctes borbonicus.</title>
        <authorList>
            <person name="Meyer J.M."/>
            <person name="Markov G.V."/>
            <person name="Baskaran P."/>
            <person name="Herrmann M."/>
            <person name="Sommer R.J."/>
            <person name="Roedelsperger C."/>
        </authorList>
    </citation>
    <scope>NUCLEOTIDE SEQUENCE [LARGE SCALE GENOMIC DNA]</scope>
    <source>
        <strain evidence="4">OB123</strain>
        <tissue evidence="4">Whole animal</tissue>
    </source>
</reference>
<proteinExistence type="predicted"/>
<dbReference type="AlphaFoldDB" id="A0A0T6B742"/>
<comment type="caution">
    <text evidence="4">The sequence shown here is derived from an EMBL/GenBank/DDBJ whole genome shotgun (WGS) entry which is preliminary data.</text>
</comment>
<evidence type="ECO:0000256" key="2">
    <source>
        <dbReference type="SAM" id="Phobius"/>
    </source>
</evidence>
<dbReference type="Pfam" id="PF07859">
    <property type="entry name" value="Abhydrolase_3"/>
    <property type="match status" value="1"/>
</dbReference>
<organism evidence="4 5">
    <name type="scientific">Oryctes borbonicus</name>
    <dbReference type="NCBI Taxonomy" id="1629725"/>
    <lineage>
        <taxon>Eukaryota</taxon>
        <taxon>Metazoa</taxon>
        <taxon>Ecdysozoa</taxon>
        <taxon>Arthropoda</taxon>
        <taxon>Hexapoda</taxon>
        <taxon>Insecta</taxon>
        <taxon>Pterygota</taxon>
        <taxon>Neoptera</taxon>
        <taxon>Endopterygota</taxon>
        <taxon>Coleoptera</taxon>
        <taxon>Polyphaga</taxon>
        <taxon>Scarabaeiformia</taxon>
        <taxon>Scarabaeidae</taxon>
        <taxon>Dynastinae</taxon>
        <taxon>Oryctes</taxon>
    </lineage>
</organism>
<keyword evidence="5" id="KW-1185">Reference proteome</keyword>
<keyword evidence="2" id="KW-1133">Transmembrane helix</keyword>
<dbReference type="SUPFAM" id="SSF53474">
    <property type="entry name" value="alpha/beta-Hydrolases"/>
    <property type="match status" value="1"/>
</dbReference>
<dbReference type="PANTHER" id="PTHR23025">
    <property type="entry name" value="TRIACYLGLYCEROL LIPASE"/>
    <property type="match status" value="1"/>
</dbReference>
<dbReference type="OrthoDB" id="408631at2759"/>
<dbReference type="Proteomes" id="UP000051574">
    <property type="component" value="Unassembled WGS sequence"/>
</dbReference>
<protein>
    <submittedName>
        <fullName evidence="4">Hydrolase</fullName>
    </submittedName>
</protein>
<feature type="compositionally biased region" description="Polar residues" evidence="1">
    <location>
        <begin position="94"/>
        <end position="110"/>
    </location>
</feature>
<accession>A0A0T6B742</accession>
<dbReference type="PANTHER" id="PTHR23025:SF3">
    <property type="entry name" value="HORMONE-SENSITIVE LIPASE"/>
    <property type="match status" value="1"/>
</dbReference>
<dbReference type="GO" id="GO:0004771">
    <property type="term" value="F:sterol ester esterase activity"/>
    <property type="evidence" value="ECO:0007669"/>
    <property type="project" value="TreeGrafter"/>
</dbReference>
<feature type="compositionally biased region" description="Polar residues" evidence="1">
    <location>
        <begin position="125"/>
        <end position="135"/>
    </location>
</feature>
<dbReference type="EMBL" id="LJIG01009400">
    <property type="protein sequence ID" value="KRT83155.1"/>
    <property type="molecule type" value="Genomic_DNA"/>
</dbReference>
<sequence length="333" mass="37499">MSLKCINLGVQTPMGLLLLYAPTYVNFMPSPARLLCVMDPLLPLGFLMRCLKAYTQVDPNKVKYMEQPINSDSESFEEISESDLLELQAHKSPISDTSDTLTYGSLSSQPDENKDPKFCPPDLPNNGSNASNDSSQKYVSDFLERYALDSDTDTDLTKVPEGETSEATTAQTTESPMQSRISSFVNGLRGKIEGLVPSRPRSGAVVYLDGTRETTLLDELKFQVPNDPFISPLCAPDDMLKKLPRVKLLTVHLDPCLDDCVMFGRKLKKIGHDVTLDVIDGLPHGFLNFSLVKSTKHFFILFVTIVINMWQHFRYPKKRMMPRRSVLKEYLNY</sequence>
<evidence type="ECO:0000259" key="3">
    <source>
        <dbReference type="Pfam" id="PF07859"/>
    </source>
</evidence>
<dbReference type="InterPro" id="IPR029058">
    <property type="entry name" value="AB_hydrolase_fold"/>
</dbReference>
<keyword evidence="2" id="KW-0472">Membrane</keyword>
<keyword evidence="2" id="KW-0812">Transmembrane</keyword>
<dbReference type="GO" id="GO:0005829">
    <property type="term" value="C:cytosol"/>
    <property type="evidence" value="ECO:0007669"/>
    <property type="project" value="TreeGrafter"/>
</dbReference>
<dbReference type="GO" id="GO:0004806">
    <property type="term" value="F:triacylglycerol lipase activity"/>
    <property type="evidence" value="ECO:0007669"/>
    <property type="project" value="TreeGrafter"/>
</dbReference>
<evidence type="ECO:0000256" key="1">
    <source>
        <dbReference type="SAM" id="MobiDB-lite"/>
    </source>
</evidence>
<name>A0A0T6B742_9SCAR</name>
<evidence type="ECO:0000313" key="5">
    <source>
        <dbReference type="Proteomes" id="UP000051574"/>
    </source>
</evidence>
<feature type="transmembrane region" description="Helical" evidence="2">
    <location>
        <begin position="297"/>
        <end position="315"/>
    </location>
</feature>
<dbReference type="Gene3D" id="3.40.50.1820">
    <property type="entry name" value="alpha/beta hydrolase"/>
    <property type="match status" value="1"/>
</dbReference>
<dbReference type="InterPro" id="IPR013094">
    <property type="entry name" value="AB_hydrolase_3"/>
</dbReference>
<evidence type="ECO:0000313" key="4">
    <source>
        <dbReference type="EMBL" id="KRT83155.1"/>
    </source>
</evidence>
<feature type="region of interest" description="Disordered" evidence="1">
    <location>
        <begin position="151"/>
        <end position="175"/>
    </location>
</feature>